<keyword evidence="3" id="KW-1185">Reference proteome</keyword>
<sequence>MYLPLVIGPVDRRKGLSREIEQANTHNSIAGYPWPPWRVKTPPWDGGRHGAGAAGATRDRAGTLRAAGGGHGVRVIAPGPWSPHAPGGGTRIR</sequence>
<feature type="region of interest" description="Disordered" evidence="1">
    <location>
        <begin position="27"/>
        <end position="93"/>
    </location>
</feature>
<organism evidence="2 3">
    <name type="scientific">Actinacidiphila guanduensis</name>
    <dbReference type="NCBI Taxonomy" id="310781"/>
    <lineage>
        <taxon>Bacteria</taxon>
        <taxon>Bacillati</taxon>
        <taxon>Actinomycetota</taxon>
        <taxon>Actinomycetes</taxon>
        <taxon>Kitasatosporales</taxon>
        <taxon>Streptomycetaceae</taxon>
        <taxon>Actinacidiphila</taxon>
    </lineage>
</organism>
<dbReference type="STRING" id="310781.SAMN05216259_109241"/>
<gene>
    <name evidence="2" type="ORF">SAMN05216259_109241</name>
</gene>
<evidence type="ECO:0000256" key="1">
    <source>
        <dbReference type="SAM" id="MobiDB-lite"/>
    </source>
</evidence>
<reference evidence="2 3" key="1">
    <citation type="submission" date="2016-10" db="EMBL/GenBank/DDBJ databases">
        <authorList>
            <person name="de Groot N.N."/>
        </authorList>
    </citation>
    <scope>NUCLEOTIDE SEQUENCE [LARGE SCALE GENOMIC DNA]</scope>
    <source>
        <strain evidence="2 3">CGMCC 4.2022</strain>
    </source>
</reference>
<dbReference type="EMBL" id="FNIE01000009">
    <property type="protein sequence ID" value="SDO38751.1"/>
    <property type="molecule type" value="Genomic_DNA"/>
</dbReference>
<proteinExistence type="predicted"/>
<accession>A0A1H0J5W0</accession>
<evidence type="ECO:0000313" key="2">
    <source>
        <dbReference type="EMBL" id="SDO38751.1"/>
    </source>
</evidence>
<dbReference type="Proteomes" id="UP000199341">
    <property type="component" value="Unassembled WGS sequence"/>
</dbReference>
<evidence type="ECO:0000313" key="3">
    <source>
        <dbReference type="Proteomes" id="UP000199341"/>
    </source>
</evidence>
<name>A0A1H0J5W0_9ACTN</name>
<dbReference type="AlphaFoldDB" id="A0A1H0J5W0"/>
<protein>
    <submittedName>
        <fullName evidence="2">Uncharacterized protein</fullName>
    </submittedName>
</protein>